<comment type="caution">
    <text evidence="1">The sequence shown here is derived from an EMBL/GenBank/DDBJ whole genome shotgun (WGS) entry which is preliminary data.</text>
</comment>
<protein>
    <submittedName>
        <fullName evidence="1">Uncharacterized protein</fullName>
    </submittedName>
</protein>
<evidence type="ECO:0000313" key="2">
    <source>
        <dbReference type="Proteomes" id="UP000238338"/>
    </source>
</evidence>
<sequence>MTDLVEKARIGRTNALNHISSGNRNIFQPSRPAATRRALPCAFVSSRARLGGQATLV</sequence>
<dbReference type="EMBL" id="PVEP01000005">
    <property type="protein sequence ID" value="PQV56243.1"/>
    <property type="molecule type" value="Genomic_DNA"/>
</dbReference>
<gene>
    <name evidence="1" type="ORF">LX70_02508</name>
</gene>
<organism evidence="1 2">
    <name type="scientific">Albidovulum denitrificans</name>
    <dbReference type="NCBI Taxonomy" id="404881"/>
    <lineage>
        <taxon>Bacteria</taxon>
        <taxon>Pseudomonadati</taxon>
        <taxon>Pseudomonadota</taxon>
        <taxon>Alphaproteobacteria</taxon>
        <taxon>Rhodobacterales</taxon>
        <taxon>Paracoccaceae</taxon>
        <taxon>Albidovulum</taxon>
    </lineage>
</organism>
<proteinExistence type="predicted"/>
<name>A0A2S8S641_9RHOB</name>
<accession>A0A2S8S641</accession>
<keyword evidence="2" id="KW-1185">Reference proteome</keyword>
<reference evidence="1 2" key="1">
    <citation type="submission" date="2018-02" db="EMBL/GenBank/DDBJ databases">
        <title>Genomic Encyclopedia of Archaeal and Bacterial Type Strains, Phase II (KMG-II): from individual species to whole genera.</title>
        <authorList>
            <person name="Goeker M."/>
        </authorList>
    </citation>
    <scope>NUCLEOTIDE SEQUENCE [LARGE SCALE GENOMIC DNA]</scope>
    <source>
        <strain evidence="1 2">DSM 18921</strain>
    </source>
</reference>
<dbReference type="Proteomes" id="UP000238338">
    <property type="component" value="Unassembled WGS sequence"/>
</dbReference>
<evidence type="ECO:0000313" key="1">
    <source>
        <dbReference type="EMBL" id="PQV56243.1"/>
    </source>
</evidence>
<dbReference type="RefSeq" id="WP_170076187.1">
    <property type="nucleotide sequence ID" value="NZ_PVEP01000005.1"/>
</dbReference>
<dbReference type="AlphaFoldDB" id="A0A2S8S641"/>